<dbReference type="GO" id="GO:0071555">
    <property type="term" value="P:cell wall organization"/>
    <property type="evidence" value="ECO:0007669"/>
    <property type="project" value="UniProtKB-KW"/>
</dbReference>
<dbReference type="Gene3D" id="3.40.50.1860">
    <property type="match status" value="2"/>
</dbReference>
<feature type="binding site" evidence="8">
    <location>
        <begin position="42"/>
        <end position="43"/>
    </location>
    <ligand>
        <name>substrate</name>
    </ligand>
</feature>
<keyword evidence="6 8" id="KW-0961">Cell wall biogenesis/degradation</keyword>
<feature type="binding site" evidence="8">
    <location>
        <begin position="184"/>
        <end position="185"/>
    </location>
    <ligand>
        <name>substrate</name>
    </ligand>
</feature>
<dbReference type="GO" id="GO:0008881">
    <property type="term" value="F:glutamate racemase activity"/>
    <property type="evidence" value="ECO:0007669"/>
    <property type="project" value="UniProtKB-UniRule"/>
</dbReference>
<organism evidence="9 10">
    <name type="scientific">Haliovirga abyssi</name>
    <dbReference type="NCBI Taxonomy" id="2996794"/>
    <lineage>
        <taxon>Bacteria</taxon>
        <taxon>Fusobacteriati</taxon>
        <taxon>Fusobacteriota</taxon>
        <taxon>Fusobacteriia</taxon>
        <taxon>Fusobacteriales</taxon>
        <taxon>Haliovirgaceae</taxon>
        <taxon>Haliovirga</taxon>
    </lineage>
</organism>
<dbReference type="SUPFAM" id="SSF53681">
    <property type="entry name" value="Aspartate/glutamate racemase"/>
    <property type="match status" value="2"/>
</dbReference>
<feature type="binding site" evidence="8">
    <location>
        <begin position="10"/>
        <end position="11"/>
    </location>
    <ligand>
        <name>substrate</name>
    </ligand>
</feature>
<dbReference type="EMBL" id="AP027059">
    <property type="protein sequence ID" value="BDU50760.1"/>
    <property type="molecule type" value="Genomic_DNA"/>
</dbReference>
<evidence type="ECO:0000256" key="3">
    <source>
        <dbReference type="ARBA" id="ARBA00022960"/>
    </source>
</evidence>
<evidence type="ECO:0000256" key="5">
    <source>
        <dbReference type="ARBA" id="ARBA00023235"/>
    </source>
</evidence>
<evidence type="ECO:0000313" key="9">
    <source>
        <dbReference type="EMBL" id="BDU50760.1"/>
    </source>
</evidence>
<keyword evidence="3 8" id="KW-0133">Cell shape</keyword>
<comment type="similarity">
    <text evidence="8">Belongs to the aspartate/glutamate racemases family.</text>
</comment>
<dbReference type="EC" id="5.1.1.3" evidence="2 8"/>
<dbReference type="PANTHER" id="PTHR21198:SF2">
    <property type="entry name" value="GLUTAMATE RACEMASE"/>
    <property type="match status" value="1"/>
</dbReference>
<feature type="active site" description="Proton donor/acceptor" evidence="8">
    <location>
        <position position="73"/>
    </location>
</feature>
<feature type="binding site" evidence="8">
    <location>
        <begin position="74"/>
        <end position="75"/>
    </location>
    <ligand>
        <name>substrate</name>
    </ligand>
</feature>
<dbReference type="InterPro" id="IPR001920">
    <property type="entry name" value="Asp/Glu_race"/>
</dbReference>
<comment type="catalytic activity">
    <reaction evidence="1 8">
        <text>L-glutamate = D-glutamate</text>
        <dbReference type="Rhea" id="RHEA:12813"/>
        <dbReference type="ChEBI" id="CHEBI:29985"/>
        <dbReference type="ChEBI" id="CHEBI:29986"/>
        <dbReference type="EC" id="5.1.1.3"/>
    </reaction>
</comment>
<dbReference type="InterPro" id="IPR018187">
    <property type="entry name" value="Asp/Glu_racemase_AS_1"/>
</dbReference>
<dbReference type="Proteomes" id="UP001321582">
    <property type="component" value="Chromosome"/>
</dbReference>
<reference evidence="9 10" key="1">
    <citation type="submission" date="2022-11" db="EMBL/GenBank/DDBJ databases">
        <title>Haliovirga abyssi gen. nov., sp. nov., a mesophilic fermentative bacterium isolated from the Iheya North hydrothermal field and the proposal of Haliovirgaceae fam. nov.</title>
        <authorList>
            <person name="Miyazaki U."/>
            <person name="Tame A."/>
            <person name="Miyazaki J."/>
            <person name="Takai K."/>
            <person name="Sawayama S."/>
            <person name="Kitajima M."/>
            <person name="Okamoto A."/>
            <person name="Nakagawa S."/>
        </authorList>
    </citation>
    <scope>NUCLEOTIDE SEQUENCE [LARGE SCALE GENOMIC DNA]</scope>
    <source>
        <strain evidence="9 10">IC12</strain>
    </source>
</reference>
<keyword evidence="10" id="KW-1185">Reference proteome</keyword>
<gene>
    <name evidence="8 9" type="primary">murI</name>
    <name evidence="9" type="ORF">HLVA_13290</name>
</gene>
<name>A0AAU9E2W9_9FUSO</name>
<proteinExistence type="inferred from homology"/>
<keyword evidence="4 8" id="KW-0573">Peptidoglycan synthesis</keyword>
<evidence type="ECO:0000256" key="1">
    <source>
        <dbReference type="ARBA" id="ARBA00001602"/>
    </source>
</evidence>
<dbReference type="PROSITE" id="PS00924">
    <property type="entry name" value="ASP_GLU_RACEMASE_2"/>
    <property type="match status" value="1"/>
</dbReference>
<evidence type="ECO:0000256" key="4">
    <source>
        <dbReference type="ARBA" id="ARBA00022984"/>
    </source>
</evidence>
<dbReference type="InterPro" id="IPR033134">
    <property type="entry name" value="Asp/Glu_racemase_AS_2"/>
</dbReference>
<evidence type="ECO:0000256" key="7">
    <source>
        <dbReference type="ARBA" id="ARBA00070053"/>
    </source>
</evidence>
<evidence type="ECO:0000256" key="8">
    <source>
        <dbReference type="HAMAP-Rule" id="MF_00258"/>
    </source>
</evidence>
<keyword evidence="5 8" id="KW-0413">Isomerase</keyword>
<dbReference type="Pfam" id="PF01177">
    <property type="entry name" value="Asp_Glu_race"/>
    <property type="match status" value="1"/>
</dbReference>
<dbReference type="KEGG" id="haby:HLVA_13290"/>
<dbReference type="NCBIfam" id="TIGR00067">
    <property type="entry name" value="glut_race"/>
    <property type="match status" value="1"/>
</dbReference>
<comment type="pathway">
    <text evidence="8">Cell wall biogenesis; peptidoglycan biosynthesis.</text>
</comment>
<dbReference type="GO" id="GO:0009252">
    <property type="term" value="P:peptidoglycan biosynthetic process"/>
    <property type="evidence" value="ECO:0007669"/>
    <property type="project" value="UniProtKB-UniRule"/>
</dbReference>
<dbReference type="GO" id="GO:0008360">
    <property type="term" value="P:regulation of cell shape"/>
    <property type="evidence" value="ECO:0007669"/>
    <property type="project" value="UniProtKB-KW"/>
</dbReference>
<dbReference type="HAMAP" id="MF_00258">
    <property type="entry name" value="Glu_racemase"/>
    <property type="match status" value="1"/>
</dbReference>
<sequence length="271" mass="30245">MERRGIGVFDSGLGGLTVVKELRKLLPNEKIIYFGDTARVPYGSKSKKVIVKYSKEITNFLMTKNIKIIVIACNTATAMALEEIKNMVDIPVVGVIKPGSRRAVRTTTNNNIGIIGTTATIGSNSYYNEVKNINKNINVYQKACPLFVPLIEEGLLEDSVTYEMANRYLNGVKGKVDTLVLGCTHYPLIKKTIKKIVGENVILIDSAEETAIEVRDILYSKRLLRNDEGEESDFFVSDMPKKFEEIGKIFLGTDLKEAKYIDIESYSGENN</sequence>
<dbReference type="FunFam" id="3.40.50.1860:FF:000002">
    <property type="entry name" value="Glutamate racemase"/>
    <property type="match status" value="1"/>
</dbReference>
<dbReference type="RefSeq" id="WP_307903616.1">
    <property type="nucleotide sequence ID" value="NZ_AP027059.1"/>
</dbReference>
<dbReference type="AlphaFoldDB" id="A0AAU9E2W9"/>
<dbReference type="PANTHER" id="PTHR21198">
    <property type="entry name" value="GLUTAMATE RACEMASE"/>
    <property type="match status" value="1"/>
</dbReference>
<evidence type="ECO:0000313" key="10">
    <source>
        <dbReference type="Proteomes" id="UP001321582"/>
    </source>
</evidence>
<accession>A0AAU9E2W9</accession>
<protein>
    <recommendedName>
        <fullName evidence="7 8">Glutamate racemase</fullName>
        <ecNumber evidence="2 8">5.1.1.3</ecNumber>
    </recommendedName>
</protein>
<feature type="active site" description="Proton donor/acceptor" evidence="8">
    <location>
        <position position="183"/>
    </location>
</feature>
<evidence type="ECO:0000256" key="6">
    <source>
        <dbReference type="ARBA" id="ARBA00023316"/>
    </source>
</evidence>
<dbReference type="InterPro" id="IPR015942">
    <property type="entry name" value="Asp/Glu/hydantoin_racemase"/>
</dbReference>
<dbReference type="PROSITE" id="PS00923">
    <property type="entry name" value="ASP_GLU_RACEMASE_1"/>
    <property type="match status" value="1"/>
</dbReference>
<dbReference type="InterPro" id="IPR004391">
    <property type="entry name" value="Glu_race"/>
</dbReference>
<evidence type="ECO:0000256" key="2">
    <source>
        <dbReference type="ARBA" id="ARBA00013090"/>
    </source>
</evidence>
<comment type="function">
    <text evidence="8">Provides the (R)-glutamate required for cell wall biosynthesis.</text>
</comment>